<dbReference type="Proteomes" id="UP001500542">
    <property type="component" value="Unassembled WGS sequence"/>
</dbReference>
<feature type="compositionally biased region" description="Basic and acidic residues" evidence="1">
    <location>
        <begin position="282"/>
        <end position="292"/>
    </location>
</feature>
<proteinExistence type="predicted"/>
<keyword evidence="2" id="KW-1133">Transmembrane helix</keyword>
<name>A0ABN1Q6V0_9ACTN</name>
<dbReference type="EMBL" id="BAAAHK010000006">
    <property type="protein sequence ID" value="GAA0938400.1"/>
    <property type="molecule type" value="Genomic_DNA"/>
</dbReference>
<feature type="region of interest" description="Disordered" evidence="1">
    <location>
        <begin position="272"/>
        <end position="293"/>
    </location>
</feature>
<feature type="transmembrane region" description="Helical" evidence="2">
    <location>
        <begin position="42"/>
        <end position="61"/>
    </location>
</feature>
<evidence type="ECO:0000313" key="4">
    <source>
        <dbReference type="Proteomes" id="UP001500542"/>
    </source>
</evidence>
<organism evidence="3 4">
    <name type="scientific">Kribbella koreensis</name>
    <dbReference type="NCBI Taxonomy" id="57909"/>
    <lineage>
        <taxon>Bacteria</taxon>
        <taxon>Bacillati</taxon>
        <taxon>Actinomycetota</taxon>
        <taxon>Actinomycetes</taxon>
        <taxon>Propionibacteriales</taxon>
        <taxon>Kribbellaceae</taxon>
        <taxon>Kribbella</taxon>
    </lineage>
</organism>
<reference evidence="3 4" key="1">
    <citation type="journal article" date="2019" name="Int. J. Syst. Evol. Microbiol.">
        <title>The Global Catalogue of Microorganisms (GCM) 10K type strain sequencing project: providing services to taxonomists for standard genome sequencing and annotation.</title>
        <authorList>
            <consortium name="The Broad Institute Genomics Platform"/>
            <consortium name="The Broad Institute Genome Sequencing Center for Infectious Disease"/>
            <person name="Wu L."/>
            <person name="Ma J."/>
        </authorList>
    </citation>
    <scope>NUCLEOTIDE SEQUENCE [LARGE SCALE GENOMIC DNA]</scope>
    <source>
        <strain evidence="3 4">JCM 10977</strain>
    </source>
</reference>
<evidence type="ECO:0000313" key="3">
    <source>
        <dbReference type="EMBL" id="GAA0938400.1"/>
    </source>
</evidence>
<evidence type="ECO:0000256" key="1">
    <source>
        <dbReference type="SAM" id="MobiDB-lite"/>
    </source>
</evidence>
<protein>
    <submittedName>
        <fullName evidence="3">Uncharacterized protein</fullName>
    </submittedName>
</protein>
<keyword evidence="2" id="KW-0472">Membrane</keyword>
<accession>A0ABN1Q6V0</accession>
<comment type="caution">
    <text evidence="3">The sequence shown here is derived from an EMBL/GenBank/DDBJ whole genome shotgun (WGS) entry which is preliminary data.</text>
</comment>
<sequence length="407" mass="43482">MRTEEDLRNAFDHLAGTAPAAAEILARLTPDAKPVRRTRTPLVLATALATAAAAVGGPLLISHLRESGQAAQPTTGTAWTPWLDVPTLKGMRINPRVSTANRQTWELDKVMGPWSATCLVTAHRNGDFDPKTIPAGSPDVDINGASGRVITSTKNKPLVPEPDSGFMRGFMTYPAKTIVWQPAPGLWVLVSCQTQLEGGTPQVPKLDTPWKVDLPKATELARAISVGGQLVSPYKIGYLPSGIKPNRVTYQSPIGEVAGTGHNFITFLSDGDPATGYQPKPKPKDPVYKRSPWEPMPGDDLKITYNTSKFWDTVSRIRTLPDLKINGMDGWYVGDGIAGDSGSVGGANDAKTAVHLEGHRVQVTVQSLGGMVSQADLVKVAQGLQLAASSTDQATWFDIATAIPAPR</sequence>
<keyword evidence="4" id="KW-1185">Reference proteome</keyword>
<keyword evidence="2" id="KW-0812">Transmembrane</keyword>
<gene>
    <name evidence="3" type="ORF">GCM10009554_27360</name>
</gene>
<dbReference type="RefSeq" id="WP_343968669.1">
    <property type="nucleotide sequence ID" value="NZ_BAAAHK010000006.1"/>
</dbReference>
<evidence type="ECO:0000256" key="2">
    <source>
        <dbReference type="SAM" id="Phobius"/>
    </source>
</evidence>